<dbReference type="InterPro" id="IPR041633">
    <property type="entry name" value="Polbeta"/>
</dbReference>
<sequence>MKKTVRQEIDTIKNIIVQTIPVEQIYLFGSYAYGTPNQDSDLDFYVVMRDDAPYRQLDAMRMIGTALWNYKSMPTDILVNKRSRFQDRAAAPTLEQEVLEKGKLIYG</sequence>
<organism evidence="2 3">
    <name type="scientific">Termititenax aidoneus</name>
    <dbReference type="NCBI Taxonomy" id="2218524"/>
    <lineage>
        <taxon>Bacteria</taxon>
        <taxon>Bacillati</taxon>
        <taxon>Candidatus Margulisiibacteriota</taxon>
        <taxon>Candidatus Termititenacia</taxon>
        <taxon>Candidatus Termititenacales</taxon>
        <taxon>Candidatus Termititenacaceae</taxon>
        <taxon>Candidatus Termititenax</taxon>
    </lineage>
</organism>
<dbReference type="CDD" id="cd05403">
    <property type="entry name" value="NT_KNTase_like"/>
    <property type="match status" value="1"/>
</dbReference>
<evidence type="ECO:0000313" key="3">
    <source>
        <dbReference type="Proteomes" id="UP000269352"/>
    </source>
</evidence>
<evidence type="ECO:0000259" key="1">
    <source>
        <dbReference type="Pfam" id="PF18765"/>
    </source>
</evidence>
<name>A0A388TAK2_TERA1</name>
<feature type="domain" description="Polymerase beta nucleotidyltransferase" evidence="1">
    <location>
        <begin position="11"/>
        <end position="106"/>
    </location>
</feature>
<protein>
    <submittedName>
        <fullName evidence="2">DNA polymerase beta domain-containing protein</fullName>
    </submittedName>
</protein>
<dbReference type="InterPro" id="IPR043519">
    <property type="entry name" value="NT_sf"/>
</dbReference>
<accession>A0A388TAK2</accession>
<evidence type="ECO:0000313" key="2">
    <source>
        <dbReference type="EMBL" id="GBR73481.1"/>
    </source>
</evidence>
<reference evidence="2 3" key="1">
    <citation type="journal article" date="2019" name="ISME J.">
        <title>Genome analyses of uncultured TG2/ZB3 bacteria in 'Margulisbacteria' specifically attached to ectosymbiotic spirochetes of protists in the termite gut.</title>
        <authorList>
            <person name="Utami Y.D."/>
            <person name="Kuwahara H."/>
            <person name="Igai K."/>
            <person name="Murakami T."/>
            <person name="Sugaya K."/>
            <person name="Morikawa T."/>
            <person name="Nagura Y."/>
            <person name="Yuki M."/>
            <person name="Deevong P."/>
            <person name="Inoue T."/>
            <person name="Kihara K."/>
            <person name="Lo N."/>
            <person name="Yamada A."/>
            <person name="Ohkuma M."/>
            <person name="Hongoh Y."/>
        </authorList>
    </citation>
    <scope>NUCLEOTIDE SEQUENCE [LARGE SCALE GENOMIC DNA]</scope>
    <source>
        <strain evidence="2">NkOx7-01</strain>
    </source>
</reference>
<dbReference type="SUPFAM" id="SSF81301">
    <property type="entry name" value="Nucleotidyltransferase"/>
    <property type="match status" value="1"/>
</dbReference>
<keyword evidence="3" id="KW-1185">Reference proteome</keyword>
<gene>
    <name evidence="2" type="ORF">NO1_0856</name>
</gene>
<dbReference type="Gene3D" id="3.30.460.10">
    <property type="entry name" value="Beta Polymerase, domain 2"/>
    <property type="match status" value="1"/>
</dbReference>
<dbReference type="EMBL" id="BGZN01000012">
    <property type="protein sequence ID" value="GBR73481.1"/>
    <property type="molecule type" value="Genomic_DNA"/>
</dbReference>
<dbReference type="Proteomes" id="UP000269352">
    <property type="component" value="Unassembled WGS sequence"/>
</dbReference>
<comment type="caution">
    <text evidence="2">The sequence shown here is derived from an EMBL/GenBank/DDBJ whole genome shotgun (WGS) entry which is preliminary data.</text>
</comment>
<proteinExistence type="predicted"/>
<dbReference type="AlphaFoldDB" id="A0A388TAK2"/>
<dbReference type="Pfam" id="PF18765">
    <property type="entry name" value="Polbeta"/>
    <property type="match status" value="1"/>
</dbReference>